<dbReference type="PANTHER" id="PTHR14167:SF23">
    <property type="entry name" value="CD2-ASSOCIATED PROTEIN"/>
    <property type="match status" value="1"/>
</dbReference>
<proteinExistence type="predicted"/>
<dbReference type="Gene3D" id="2.30.30.40">
    <property type="entry name" value="SH3 Domains"/>
    <property type="match status" value="2"/>
</dbReference>
<evidence type="ECO:0000256" key="5">
    <source>
        <dbReference type="PROSITE-ProRule" id="PRU00192"/>
    </source>
</evidence>
<feature type="compositionally biased region" description="Low complexity" evidence="6">
    <location>
        <begin position="158"/>
        <end position="172"/>
    </location>
</feature>
<dbReference type="PROSITE" id="PS50002">
    <property type="entry name" value="SH3"/>
    <property type="match status" value="2"/>
</dbReference>
<evidence type="ECO:0000313" key="9">
    <source>
        <dbReference type="Proteomes" id="UP000694383"/>
    </source>
</evidence>
<dbReference type="PANTHER" id="PTHR14167">
    <property type="entry name" value="SH3 DOMAIN-CONTAINING"/>
    <property type="match status" value="1"/>
</dbReference>
<dbReference type="InterPro" id="IPR050384">
    <property type="entry name" value="Endophilin_SH3RF"/>
</dbReference>
<sequence>MLSFIQRTPNTCCKARGWKHHALGLSFSIRTRTTGPGKGKNEWGPVWSDFERKTPSISKSIEDETFHHGNDPKHTLVFPAEAKKRHCKVLFDYQPLNEDELELKKGDVIEITEEVEEGWWSGSLNGKSGLFPSNFVKEMEAAGEDVESSDATPDDADGATTPTSPQSTSGSGAIAQPKKVQRFGYGDIFKESSFKLKVGMLSPETDEKKRKPVPSLPSSAKPTPTNTTEPPRAEADAKPKAKEFCRVMFAFEGTHEDELSLKEGDIVQILRMTSD</sequence>
<dbReference type="GO" id="GO:0005886">
    <property type="term" value="C:plasma membrane"/>
    <property type="evidence" value="ECO:0007669"/>
    <property type="project" value="TreeGrafter"/>
</dbReference>
<dbReference type="SUPFAM" id="SSF50044">
    <property type="entry name" value="SH3-domain"/>
    <property type="match status" value="2"/>
</dbReference>
<evidence type="ECO:0000256" key="1">
    <source>
        <dbReference type="ARBA" id="ARBA00022443"/>
    </source>
</evidence>
<dbReference type="Ensembl" id="ENSOSIT00000007551.1">
    <property type="protein sequence ID" value="ENSOSIP00000007075.1"/>
    <property type="gene ID" value="ENSOSIG00000004703.1"/>
</dbReference>
<dbReference type="SMART" id="SM00326">
    <property type="entry name" value="SH3"/>
    <property type="match status" value="1"/>
</dbReference>
<dbReference type="GO" id="GO:0016477">
    <property type="term" value="P:cell migration"/>
    <property type="evidence" value="ECO:0007669"/>
    <property type="project" value="TreeGrafter"/>
</dbReference>
<evidence type="ECO:0000256" key="4">
    <source>
        <dbReference type="ARBA" id="ARBA00040640"/>
    </source>
</evidence>
<evidence type="ECO:0000256" key="2">
    <source>
        <dbReference type="ARBA" id="ARBA00023043"/>
    </source>
</evidence>
<dbReference type="FunFam" id="2.30.30.40:FF:000072">
    <property type="entry name" value="Unconventional Myosin IB"/>
    <property type="match status" value="1"/>
</dbReference>
<feature type="domain" description="SH3" evidence="7">
    <location>
        <begin position="240"/>
        <end position="275"/>
    </location>
</feature>
<evidence type="ECO:0000256" key="6">
    <source>
        <dbReference type="SAM" id="MobiDB-lite"/>
    </source>
</evidence>
<dbReference type="InterPro" id="IPR001452">
    <property type="entry name" value="SH3_domain"/>
</dbReference>
<feature type="region of interest" description="Disordered" evidence="6">
    <location>
        <begin position="140"/>
        <end position="177"/>
    </location>
</feature>
<accession>A0A8C8DI15</accession>
<reference evidence="8" key="1">
    <citation type="submission" date="2025-08" db="UniProtKB">
        <authorList>
            <consortium name="Ensembl"/>
        </authorList>
    </citation>
    <scope>IDENTIFICATION</scope>
</reference>
<feature type="compositionally biased region" description="Acidic residues" evidence="6">
    <location>
        <begin position="141"/>
        <end position="157"/>
    </location>
</feature>
<dbReference type="GO" id="GO:0031252">
    <property type="term" value="C:cell leading edge"/>
    <property type="evidence" value="ECO:0007669"/>
    <property type="project" value="TreeGrafter"/>
</dbReference>
<dbReference type="GeneTree" id="ENSGT00940000157566"/>
<dbReference type="Proteomes" id="UP000694383">
    <property type="component" value="Unplaced"/>
</dbReference>
<protein>
    <recommendedName>
        <fullName evidence="4">Osteoclast-stimulating factor 1</fullName>
    </recommendedName>
</protein>
<organism evidence="8 9">
    <name type="scientific">Oryzias sinensis</name>
    <name type="common">Chinese medaka</name>
    <dbReference type="NCBI Taxonomy" id="183150"/>
    <lineage>
        <taxon>Eukaryota</taxon>
        <taxon>Metazoa</taxon>
        <taxon>Chordata</taxon>
        <taxon>Craniata</taxon>
        <taxon>Vertebrata</taxon>
        <taxon>Euteleostomi</taxon>
        <taxon>Actinopterygii</taxon>
        <taxon>Neopterygii</taxon>
        <taxon>Teleostei</taxon>
        <taxon>Neoteleostei</taxon>
        <taxon>Acanthomorphata</taxon>
        <taxon>Ovalentaria</taxon>
        <taxon>Atherinomorphae</taxon>
        <taxon>Beloniformes</taxon>
        <taxon>Adrianichthyidae</taxon>
        <taxon>Oryziinae</taxon>
        <taxon>Oryzias</taxon>
    </lineage>
</organism>
<evidence type="ECO:0000256" key="3">
    <source>
        <dbReference type="ARBA" id="ARBA00037432"/>
    </source>
</evidence>
<feature type="domain" description="SH3" evidence="7">
    <location>
        <begin position="82"/>
        <end position="141"/>
    </location>
</feature>
<comment type="function">
    <text evidence="3">Induces bone resorption, acting probably through a signaling cascade which results in the secretion of factor(s) enhancing osteoclast formation and activity.</text>
</comment>
<dbReference type="Pfam" id="PF00018">
    <property type="entry name" value="SH3_1"/>
    <property type="match status" value="1"/>
</dbReference>
<evidence type="ECO:0000259" key="7">
    <source>
        <dbReference type="PROSITE" id="PS50002"/>
    </source>
</evidence>
<name>A0A8C8DI15_9TELE</name>
<keyword evidence="2" id="KW-0040">ANK repeat</keyword>
<dbReference type="GO" id="GO:0005737">
    <property type="term" value="C:cytoplasm"/>
    <property type="evidence" value="ECO:0007669"/>
    <property type="project" value="TreeGrafter"/>
</dbReference>
<dbReference type="AlphaFoldDB" id="A0A8C8DI15"/>
<dbReference type="GO" id="GO:0031982">
    <property type="term" value="C:vesicle"/>
    <property type="evidence" value="ECO:0007669"/>
    <property type="project" value="TreeGrafter"/>
</dbReference>
<reference evidence="8" key="2">
    <citation type="submission" date="2025-09" db="UniProtKB">
        <authorList>
            <consortium name="Ensembl"/>
        </authorList>
    </citation>
    <scope>IDENTIFICATION</scope>
</reference>
<feature type="region of interest" description="Disordered" evidence="6">
    <location>
        <begin position="200"/>
        <end position="239"/>
    </location>
</feature>
<dbReference type="CDD" id="cd00174">
    <property type="entry name" value="SH3"/>
    <property type="match status" value="1"/>
</dbReference>
<keyword evidence="1 5" id="KW-0728">SH3 domain</keyword>
<dbReference type="GO" id="GO:0007015">
    <property type="term" value="P:actin filament organization"/>
    <property type="evidence" value="ECO:0007669"/>
    <property type="project" value="TreeGrafter"/>
</dbReference>
<dbReference type="InterPro" id="IPR036028">
    <property type="entry name" value="SH3-like_dom_sf"/>
</dbReference>
<dbReference type="PRINTS" id="PR00452">
    <property type="entry name" value="SH3DOMAIN"/>
</dbReference>
<evidence type="ECO:0000313" key="8">
    <source>
        <dbReference type="Ensembl" id="ENSOSIP00000007075.1"/>
    </source>
</evidence>
<keyword evidence="9" id="KW-1185">Reference proteome</keyword>
<dbReference type="PRINTS" id="PR00499">
    <property type="entry name" value="P67PHOX"/>
</dbReference>
<feature type="compositionally biased region" description="Polar residues" evidence="6">
    <location>
        <begin position="216"/>
        <end position="229"/>
    </location>
</feature>
<dbReference type="Pfam" id="PF14604">
    <property type="entry name" value="SH3_9"/>
    <property type="match status" value="1"/>
</dbReference>